<dbReference type="Proteomes" id="UP001164472">
    <property type="component" value="Chromosome"/>
</dbReference>
<protein>
    <submittedName>
        <fullName evidence="2">AAA family ATPase</fullName>
    </submittedName>
</protein>
<dbReference type="PANTHER" id="PTHR35894:SF7">
    <property type="entry name" value="GENERAL SECRETION PATHWAY PROTEIN A-RELATED"/>
    <property type="match status" value="1"/>
</dbReference>
<evidence type="ECO:0000313" key="3">
    <source>
        <dbReference type="Proteomes" id="UP001164472"/>
    </source>
</evidence>
<dbReference type="GO" id="GO:0016887">
    <property type="term" value="F:ATP hydrolysis activity"/>
    <property type="evidence" value="ECO:0007669"/>
    <property type="project" value="InterPro"/>
</dbReference>
<dbReference type="AlphaFoldDB" id="A0A9E8KR02"/>
<accession>A0A9E8KR02</accession>
<dbReference type="Pfam" id="PF13401">
    <property type="entry name" value="AAA_22"/>
    <property type="match status" value="1"/>
</dbReference>
<dbReference type="InterPro" id="IPR027417">
    <property type="entry name" value="P-loop_NTPase"/>
</dbReference>
<dbReference type="Gene3D" id="3.40.50.300">
    <property type="entry name" value="P-loop containing nucleotide triphosphate hydrolases"/>
    <property type="match status" value="1"/>
</dbReference>
<evidence type="ECO:0000313" key="2">
    <source>
        <dbReference type="EMBL" id="UZW75442.1"/>
    </source>
</evidence>
<evidence type="ECO:0000259" key="1">
    <source>
        <dbReference type="Pfam" id="PF13401"/>
    </source>
</evidence>
<keyword evidence="3" id="KW-1185">Reference proteome</keyword>
<dbReference type="PANTHER" id="PTHR35894">
    <property type="entry name" value="GENERAL SECRETION PATHWAY PROTEIN A-RELATED"/>
    <property type="match status" value="1"/>
</dbReference>
<dbReference type="InterPro" id="IPR052026">
    <property type="entry name" value="ExeA_AAA_ATPase_DNA-bind"/>
</dbReference>
<dbReference type="CDD" id="cd00009">
    <property type="entry name" value="AAA"/>
    <property type="match status" value="1"/>
</dbReference>
<reference evidence="2" key="1">
    <citation type="submission" date="2022-07" db="EMBL/GenBank/DDBJ databases">
        <title>Alkalimarinus sp. nov., isolated from gut of a Alitta virens.</title>
        <authorList>
            <person name="Yang A.I."/>
            <person name="Shin N.-R."/>
        </authorList>
    </citation>
    <scope>NUCLEOTIDE SEQUENCE</scope>
    <source>
        <strain evidence="2">FA028</strain>
    </source>
</reference>
<dbReference type="SUPFAM" id="SSF52540">
    <property type="entry name" value="P-loop containing nucleoside triphosphate hydrolases"/>
    <property type="match status" value="1"/>
</dbReference>
<organism evidence="2 3">
    <name type="scientific">Alkalimarinus sediminis</name>
    <dbReference type="NCBI Taxonomy" id="1632866"/>
    <lineage>
        <taxon>Bacteria</taxon>
        <taxon>Pseudomonadati</taxon>
        <taxon>Pseudomonadota</taxon>
        <taxon>Gammaproteobacteria</taxon>
        <taxon>Alteromonadales</taxon>
        <taxon>Alteromonadaceae</taxon>
        <taxon>Alkalimarinus</taxon>
    </lineage>
</organism>
<dbReference type="InterPro" id="IPR049945">
    <property type="entry name" value="AAA_22"/>
</dbReference>
<dbReference type="RefSeq" id="WP_251812716.1">
    <property type="nucleotide sequence ID" value="NZ_CP101527.1"/>
</dbReference>
<proteinExistence type="predicted"/>
<dbReference type="KEGG" id="asem:NNL22_02230"/>
<feature type="domain" description="ORC1/DEAH AAA+ ATPase" evidence="1">
    <location>
        <begin position="42"/>
        <end position="171"/>
    </location>
</feature>
<name>A0A9E8KR02_9ALTE</name>
<dbReference type="EMBL" id="CP101527">
    <property type="protein sequence ID" value="UZW75442.1"/>
    <property type="molecule type" value="Genomic_DNA"/>
</dbReference>
<gene>
    <name evidence="2" type="ORF">NNL22_02230</name>
</gene>
<sequence>MYERYFGLRELPFSLTPNTHFYLNSETHQQALELLLVALRNREGFIKISGEVGTGKTLVCRKLLNSLEGEYVTAYIPNPGLSPESLYLAVAEELDVEVDLSLGGHHVLKQINIKLIELASQEKRVALVIDEAQAMPEETIEALRLLSNLETESAKLLQVVLFGQPELNELLSRPSLRQLQQRITFQHNITALNKQALQQYVGHRMSLAGYNGPALFDKRAVALLYRSSKGVPRLINILCHKALMSAFGQGDRVVTRRHIKKAIQDTESVSMPRFSWLPLGGS</sequence>